<evidence type="ECO:0000313" key="2">
    <source>
        <dbReference type="Proteomes" id="UP000546126"/>
    </source>
</evidence>
<dbReference type="AlphaFoldDB" id="A0A7Y6IZX8"/>
<protein>
    <submittedName>
        <fullName evidence="1">Uncharacterized protein</fullName>
    </submittedName>
</protein>
<sequence>MLSPSTTAAAPTPDGAQHAERLAGLLAELCASYPTDDGGAVASVEIQHQTGARHRVEVQAGQLEWLASLINNELATCENAHADGNQMCAHCAGTGEVGQGR</sequence>
<reference evidence="1 2" key="1">
    <citation type="submission" date="2020-06" db="EMBL/GenBank/DDBJ databases">
        <authorList>
            <person name="Chanama M."/>
        </authorList>
    </citation>
    <scope>NUCLEOTIDE SEQUENCE [LARGE SCALE GENOMIC DNA]</scope>
    <source>
        <strain evidence="1 2">TBRC6557</strain>
    </source>
</reference>
<comment type="caution">
    <text evidence="1">The sequence shown here is derived from an EMBL/GenBank/DDBJ whole genome shotgun (WGS) entry which is preliminary data.</text>
</comment>
<accession>A0A7Y6IZX8</accession>
<proteinExistence type="predicted"/>
<dbReference type="EMBL" id="JABWGO010000024">
    <property type="protein sequence ID" value="NUW47018.1"/>
    <property type="molecule type" value="Genomic_DNA"/>
</dbReference>
<dbReference type="Proteomes" id="UP000546126">
    <property type="component" value="Unassembled WGS sequence"/>
</dbReference>
<keyword evidence="2" id="KW-1185">Reference proteome</keyword>
<organism evidence="1 2">
    <name type="scientific">Nonomuraea rhodomycinica</name>
    <dbReference type="NCBI Taxonomy" id="1712872"/>
    <lineage>
        <taxon>Bacteria</taxon>
        <taxon>Bacillati</taxon>
        <taxon>Actinomycetota</taxon>
        <taxon>Actinomycetes</taxon>
        <taxon>Streptosporangiales</taxon>
        <taxon>Streptosporangiaceae</taxon>
        <taxon>Nonomuraea</taxon>
    </lineage>
</organism>
<evidence type="ECO:0000313" key="1">
    <source>
        <dbReference type="EMBL" id="NUW47018.1"/>
    </source>
</evidence>
<name>A0A7Y6IZX8_9ACTN</name>
<gene>
    <name evidence="1" type="ORF">HT134_43995</name>
</gene>